<evidence type="ECO:0000256" key="4">
    <source>
        <dbReference type="ARBA" id="ARBA00023239"/>
    </source>
</evidence>
<dbReference type="PRINTS" id="PR00149">
    <property type="entry name" value="FUMRATELYASE"/>
</dbReference>
<dbReference type="Gene3D" id="1.10.40.30">
    <property type="entry name" value="Fumarase/aspartase (C-terminal domain)"/>
    <property type="match status" value="1"/>
</dbReference>
<evidence type="ECO:0000313" key="6">
    <source>
        <dbReference type="EMBL" id="CCH20560.1"/>
    </source>
</evidence>
<accession>I0L9R3</accession>
<gene>
    <name evidence="6" type="ORF">MILUP08_45443</name>
</gene>
<sequence length="507" mass="54389">MNSSAPSGLTGRIDEPPGRLLHDEVLAPQFRFEVEHLLASYVAVEKVLALEYQRMGLLTADQAAAVAVGLDSAAPAALSADPVANLSDLAFALERHVEAALAEPLPLWHVDRSRNDLQATAQLLFARQQVVGVAQALLGLWASLHRRAGEHTTSPMPGYTHFQAAQVITPGFHLAAFSGHVLHTLRRLLSTYDAIDACPLGAGAMAGQDLPWDRDRMARLLGFRAAQSHALTAVASRRWVLEVTAELSLFGAETSRFVTDLIAWGGSDLGFLDLPDELSGISSAMPQKKNFPILERIRGRSAHLGAFHTDALLGQRNTPYANLVEVSKEAGAHLYTAIDATRSLLRLLTAVVDNLRFRTERMLAACEREFLGGFALANLLTLREGVPWRRAQVLAGRYVVAAAATGRAPGDTDPELLAATTAAEGYRLADPATLLREAFDVHAGLAARRTAGSTRPSAVTDLLATQALDHDELRAQWARRAATDRAAVEETDRLLGLVPAGAGHGIG</sequence>
<dbReference type="EMBL" id="CAIE01000039">
    <property type="protein sequence ID" value="CCH20560.1"/>
    <property type="molecule type" value="Genomic_DNA"/>
</dbReference>
<dbReference type="PANTHER" id="PTHR43814:SF1">
    <property type="entry name" value="ARGININOSUCCINATE LYASE"/>
    <property type="match status" value="1"/>
</dbReference>
<comment type="caution">
    <text evidence="6">The sequence shown here is derived from an EMBL/GenBank/DDBJ whole genome shotgun (WGS) entry which is preliminary data.</text>
</comment>
<evidence type="ECO:0000256" key="3">
    <source>
        <dbReference type="ARBA" id="ARBA00022571"/>
    </source>
</evidence>
<dbReference type="Gene3D" id="1.20.200.10">
    <property type="entry name" value="Fumarase/aspartase (Central domain)"/>
    <property type="match status" value="1"/>
</dbReference>
<dbReference type="Gene3D" id="1.10.275.10">
    <property type="entry name" value="Fumarase/aspartase (N-terminal domain)"/>
    <property type="match status" value="1"/>
</dbReference>
<dbReference type="UniPathway" id="UPA00068">
    <property type="reaction ID" value="UER00114"/>
</dbReference>
<dbReference type="PRINTS" id="PR00145">
    <property type="entry name" value="ARGSUCLYASE"/>
</dbReference>
<evidence type="ECO:0000256" key="1">
    <source>
        <dbReference type="ARBA" id="ARBA00004941"/>
    </source>
</evidence>
<dbReference type="Proteomes" id="UP000003448">
    <property type="component" value="Unassembled WGS sequence"/>
</dbReference>
<keyword evidence="7" id="KW-1185">Reference proteome</keyword>
<dbReference type="AlphaFoldDB" id="I0L9R3"/>
<dbReference type="InterPro" id="IPR022761">
    <property type="entry name" value="Fumarate_lyase_N"/>
</dbReference>
<keyword evidence="3" id="KW-0028">Amino-acid biosynthesis</keyword>
<organism evidence="6 7">
    <name type="scientific">Micromonospora lupini str. Lupac 08</name>
    <dbReference type="NCBI Taxonomy" id="1150864"/>
    <lineage>
        <taxon>Bacteria</taxon>
        <taxon>Bacillati</taxon>
        <taxon>Actinomycetota</taxon>
        <taxon>Actinomycetes</taxon>
        <taxon>Micromonosporales</taxon>
        <taxon>Micromonosporaceae</taxon>
        <taxon>Micromonospora</taxon>
    </lineage>
</organism>
<dbReference type="GO" id="GO:0005829">
    <property type="term" value="C:cytosol"/>
    <property type="evidence" value="ECO:0007669"/>
    <property type="project" value="TreeGrafter"/>
</dbReference>
<dbReference type="InterPro" id="IPR024083">
    <property type="entry name" value="Fumarase/histidase_N"/>
</dbReference>
<comment type="pathway">
    <text evidence="1">Amino-acid biosynthesis; L-arginine biosynthesis; L-arginine from L-ornithine and carbamoyl phosphate: step 3/3.</text>
</comment>
<dbReference type="STRING" id="1150864.MILUP08_45443"/>
<evidence type="ECO:0000313" key="7">
    <source>
        <dbReference type="Proteomes" id="UP000003448"/>
    </source>
</evidence>
<feature type="domain" description="Fumarate lyase N-terminal" evidence="5">
    <location>
        <begin position="44"/>
        <end position="300"/>
    </location>
</feature>
<dbReference type="InterPro" id="IPR000362">
    <property type="entry name" value="Fumarate_lyase_fam"/>
</dbReference>
<dbReference type="GO" id="GO:0004056">
    <property type="term" value="F:argininosuccinate lyase activity"/>
    <property type="evidence" value="ECO:0007669"/>
    <property type="project" value="UniProtKB-EC"/>
</dbReference>
<keyword evidence="3" id="KW-0055">Arginine biosynthesis</keyword>
<proteinExistence type="predicted"/>
<protein>
    <recommendedName>
        <fullName evidence="2">argininosuccinate lyase</fullName>
        <ecNumber evidence="2">4.3.2.1</ecNumber>
    </recommendedName>
</protein>
<name>I0L9R3_9ACTN</name>
<dbReference type="Pfam" id="PF00206">
    <property type="entry name" value="Lyase_1"/>
    <property type="match status" value="1"/>
</dbReference>
<dbReference type="RefSeq" id="WP_007463629.1">
    <property type="nucleotide sequence ID" value="NZ_HF570108.1"/>
</dbReference>
<dbReference type="InterPro" id="IPR008948">
    <property type="entry name" value="L-Aspartase-like"/>
</dbReference>
<dbReference type="InterPro" id="IPR009049">
    <property type="entry name" value="Argininosuccinate_lyase"/>
</dbReference>
<dbReference type="eggNOG" id="COG0165">
    <property type="taxonomic scope" value="Bacteria"/>
</dbReference>
<keyword evidence="4 6" id="KW-0456">Lyase</keyword>
<dbReference type="PANTHER" id="PTHR43814">
    <property type="entry name" value="ARGININOSUCCINATE LYASE"/>
    <property type="match status" value="1"/>
</dbReference>
<dbReference type="SUPFAM" id="SSF48557">
    <property type="entry name" value="L-aspartase-like"/>
    <property type="match status" value="1"/>
</dbReference>
<reference evidence="7" key="1">
    <citation type="journal article" date="2012" name="J. Bacteriol.">
        <title>Genome Sequence of Micromonospora lupini Lupac 08, Isolated from Root Nodules of Lupinus angustifolius.</title>
        <authorList>
            <person name="Alonso-Vega P."/>
            <person name="Normand P."/>
            <person name="Bacigalupe R."/>
            <person name="Pujic P."/>
            <person name="Lajus A."/>
            <person name="Vallenet D."/>
            <person name="Carro L."/>
            <person name="Coll P."/>
            <person name="Trujillo M.E."/>
        </authorList>
    </citation>
    <scope>NUCLEOTIDE SEQUENCE [LARGE SCALE GENOMIC DNA]</scope>
    <source>
        <strain evidence="7">Lupac 08</strain>
    </source>
</reference>
<dbReference type="GO" id="GO:0042450">
    <property type="term" value="P:L-arginine biosynthetic process via ornithine"/>
    <property type="evidence" value="ECO:0007669"/>
    <property type="project" value="InterPro"/>
</dbReference>
<evidence type="ECO:0000259" key="5">
    <source>
        <dbReference type="Pfam" id="PF00206"/>
    </source>
</evidence>
<dbReference type="EC" id="4.3.2.1" evidence="2"/>
<evidence type="ECO:0000256" key="2">
    <source>
        <dbReference type="ARBA" id="ARBA00012338"/>
    </source>
</evidence>